<dbReference type="Gene3D" id="3.90.550.10">
    <property type="entry name" value="Spore Coat Polysaccharide Biosynthesis Protein SpsA, Chain A"/>
    <property type="match status" value="1"/>
</dbReference>
<accession>A0A2W5QSE5</accession>
<gene>
    <name evidence="3" type="ORF">DI549_18625</name>
</gene>
<feature type="domain" description="MoaB/Mog" evidence="2">
    <location>
        <begin position="168"/>
        <end position="301"/>
    </location>
</feature>
<dbReference type="AlphaFoldDB" id="A0A2W5QSE5"/>
<dbReference type="GO" id="GO:0016301">
    <property type="term" value="F:kinase activity"/>
    <property type="evidence" value="ECO:0007669"/>
    <property type="project" value="UniProtKB-KW"/>
</dbReference>
<dbReference type="InterPro" id="IPR036425">
    <property type="entry name" value="MoaB/Mog-like_dom_sf"/>
</dbReference>
<name>A0A2W5QSE5_ANCNO</name>
<dbReference type="PIRSF" id="PIRSF036626">
    <property type="entry name" value="MPTBd_MobAlike"/>
    <property type="match status" value="1"/>
</dbReference>
<dbReference type="InterPro" id="IPR029044">
    <property type="entry name" value="Nucleotide-diphossugar_trans"/>
</dbReference>
<evidence type="ECO:0000313" key="3">
    <source>
        <dbReference type="EMBL" id="PZQ79956.1"/>
    </source>
</evidence>
<evidence type="ECO:0000256" key="1">
    <source>
        <dbReference type="ARBA" id="ARBA00022842"/>
    </source>
</evidence>
<dbReference type="CDD" id="cd03522">
    <property type="entry name" value="MoeA_like"/>
    <property type="match status" value="1"/>
</dbReference>
<proteinExistence type="predicted"/>
<dbReference type="Pfam" id="PF12804">
    <property type="entry name" value="NTP_transf_3"/>
    <property type="match status" value="1"/>
</dbReference>
<dbReference type="InterPro" id="IPR012184">
    <property type="entry name" value="Bifunc_Mopterin-bd"/>
</dbReference>
<dbReference type="InterPro" id="IPR001453">
    <property type="entry name" value="MoaB/Mog_dom"/>
</dbReference>
<keyword evidence="3" id="KW-0808">Transferase</keyword>
<dbReference type="CDD" id="cd04182">
    <property type="entry name" value="GT_2_like_f"/>
    <property type="match status" value="1"/>
</dbReference>
<dbReference type="SMART" id="SM00852">
    <property type="entry name" value="MoCF_biosynth"/>
    <property type="match status" value="1"/>
</dbReference>
<dbReference type="PANTHER" id="PTHR43777">
    <property type="entry name" value="MOLYBDENUM COFACTOR CYTIDYLYLTRANSFERASE"/>
    <property type="match status" value="1"/>
</dbReference>
<sequence length="555" mass="57497">MKFGRIALEEAEGAVVVHSVRLPGLDLRKGAVLTPSLIGQLRAAGVADIVATRLEVGDVGENDAATAIGAAIAGPHAVPDAAFTGRVNIRAGANGVVVVDRAGVDALNHIDEAVTLATLPPFHRVTTGEMIATVKIIPFAVSDAAMAALAPLSRPLVEVAPYRIKRVAVISTLLSGLPEKVVAKTLRVTAARLAPAGATIVSERRVRHDEEELARALAEVAADGAELTLVFGASAIADRRDVIPSGIEAAGGVVEHFGMPVDPGNLLLIGRVGTMPVLGAPGCARSPRENGFDWVLHRLLAGLSVSREDITSLGVGGLLMEIPTRPQPREGAVGENTSKRAAVVLAAGRGTRMPEAHKLSVSVDGEPLVRRAVKAALGSSARPVVVVTGHEEAKVRTALAGLDVVFVHNPEYAQGLSTSLRAGIAALPEDVEAAVVLLGDMPRVEGELVERLARAIDADAGQLIAVPVVNGRRGNPVAWARRMFPALMALSGDVGARHLITEYADAVVDVATEGNGVFLDIDTRDELAALAIHEIAAHADVDEGPALEGMKAEDA</sequence>
<dbReference type="GO" id="GO:0016779">
    <property type="term" value="F:nucleotidyltransferase activity"/>
    <property type="evidence" value="ECO:0007669"/>
    <property type="project" value="UniProtKB-ARBA"/>
</dbReference>
<protein>
    <submittedName>
        <fullName evidence="3">4-diphosphocytidyl-2C-methyl-D-erythritol kinase</fullName>
    </submittedName>
</protein>
<organism evidence="3 4">
    <name type="scientific">Ancylobacter novellus</name>
    <name type="common">Thiobacillus novellus</name>
    <dbReference type="NCBI Taxonomy" id="921"/>
    <lineage>
        <taxon>Bacteria</taxon>
        <taxon>Pseudomonadati</taxon>
        <taxon>Pseudomonadota</taxon>
        <taxon>Alphaproteobacteria</taxon>
        <taxon>Hyphomicrobiales</taxon>
        <taxon>Xanthobacteraceae</taxon>
        <taxon>Ancylobacter</taxon>
    </lineage>
</organism>
<keyword evidence="3" id="KW-0418">Kinase</keyword>
<dbReference type="InterPro" id="IPR025877">
    <property type="entry name" value="MobA-like_NTP_Trfase"/>
</dbReference>
<keyword evidence="1" id="KW-0460">Magnesium</keyword>
<dbReference type="PANTHER" id="PTHR43777:SF1">
    <property type="entry name" value="MOLYBDENUM COFACTOR CYTIDYLYLTRANSFERASE"/>
    <property type="match status" value="1"/>
</dbReference>
<dbReference type="Gene3D" id="3.40.980.10">
    <property type="entry name" value="MoaB/Mog-like domain"/>
    <property type="match status" value="1"/>
</dbReference>
<dbReference type="SUPFAM" id="SSF53448">
    <property type="entry name" value="Nucleotide-diphospho-sugar transferases"/>
    <property type="match status" value="1"/>
</dbReference>
<reference evidence="3 4" key="1">
    <citation type="submission" date="2017-08" db="EMBL/GenBank/DDBJ databases">
        <title>Infants hospitalized years apart are colonized by the same room-sourced microbial strains.</title>
        <authorList>
            <person name="Brooks B."/>
            <person name="Olm M.R."/>
            <person name="Firek B.A."/>
            <person name="Baker R."/>
            <person name="Thomas B.C."/>
            <person name="Morowitz M.J."/>
            <person name="Banfield J.F."/>
        </authorList>
    </citation>
    <scope>NUCLEOTIDE SEQUENCE [LARGE SCALE GENOMIC DNA]</scope>
    <source>
        <strain evidence="3">S2_005_001_R2_27</strain>
    </source>
</reference>
<comment type="caution">
    <text evidence="3">The sequence shown here is derived from an EMBL/GenBank/DDBJ whole genome shotgun (WGS) entry which is preliminary data.</text>
</comment>
<evidence type="ECO:0000259" key="2">
    <source>
        <dbReference type="SMART" id="SM00852"/>
    </source>
</evidence>
<evidence type="ECO:0000313" key="4">
    <source>
        <dbReference type="Proteomes" id="UP000248887"/>
    </source>
</evidence>
<dbReference type="EMBL" id="QFQD01000075">
    <property type="protein sequence ID" value="PZQ79956.1"/>
    <property type="molecule type" value="Genomic_DNA"/>
</dbReference>
<dbReference type="Proteomes" id="UP000248887">
    <property type="component" value="Unassembled WGS sequence"/>
</dbReference>
<dbReference type="SUPFAM" id="SSF53218">
    <property type="entry name" value="Molybdenum cofactor biosynthesis proteins"/>
    <property type="match status" value="1"/>
</dbReference>